<dbReference type="Gene3D" id="1.10.10.10">
    <property type="entry name" value="Winged helix-like DNA-binding domain superfamily/Winged helix DNA-binding domain"/>
    <property type="match status" value="1"/>
</dbReference>
<dbReference type="Pfam" id="PF03466">
    <property type="entry name" value="LysR_substrate"/>
    <property type="match status" value="1"/>
</dbReference>
<dbReference type="AlphaFoldDB" id="A0A3N7JZK4"/>
<dbReference type="FunFam" id="1.10.10.10:FF:000001">
    <property type="entry name" value="LysR family transcriptional regulator"/>
    <property type="match status" value="1"/>
</dbReference>
<dbReference type="GO" id="GO:0003700">
    <property type="term" value="F:DNA-binding transcription factor activity"/>
    <property type="evidence" value="ECO:0007669"/>
    <property type="project" value="InterPro"/>
</dbReference>
<keyword evidence="3" id="KW-0238">DNA-binding</keyword>
<comment type="caution">
    <text evidence="6">The sequence shown here is derived from an EMBL/GenBank/DDBJ whole genome shotgun (WGS) entry which is preliminary data.</text>
</comment>
<dbReference type="Proteomes" id="UP000267464">
    <property type="component" value="Unassembled WGS sequence"/>
</dbReference>
<dbReference type="PANTHER" id="PTHR30537">
    <property type="entry name" value="HTH-TYPE TRANSCRIPTIONAL REGULATOR"/>
    <property type="match status" value="1"/>
</dbReference>
<dbReference type="GO" id="GO:0006351">
    <property type="term" value="P:DNA-templated transcription"/>
    <property type="evidence" value="ECO:0007669"/>
    <property type="project" value="TreeGrafter"/>
</dbReference>
<dbReference type="InterPro" id="IPR005119">
    <property type="entry name" value="LysR_subst-bd"/>
</dbReference>
<feature type="domain" description="HTH lysR-type" evidence="5">
    <location>
        <begin position="9"/>
        <end position="66"/>
    </location>
</feature>
<proteinExistence type="inferred from homology"/>
<dbReference type="GO" id="GO:0043565">
    <property type="term" value="F:sequence-specific DNA binding"/>
    <property type="evidence" value="ECO:0007669"/>
    <property type="project" value="TreeGrafter"/>
</dbReference>
<evidence type="ECO:0000256" key="2">
    <source>
        <dbReference type="ARBA" id="ARBA00023015"/>
    </source>
</evidence>
<dbReference type="SUPFAM" id="SSF53850">
    <property type="entry name" value="Periplasmic binding protein-like II"/>
    <property type="match status" value="1"/>
</dbReference>
<comment type="similarity">
    <text evidence="1">Belongs to the LysR transcriptional regulatory family.</text>
</comment>
<dbReference type="EMBL" id="QUSW01000001">
    <property type="protein sequence ID" value="RQP26209.1"/>
    <property type="molecule type" value="Genomic_DNA"/>
</dbReference>
<keyword evidence="7" id="KW-1185">Reference proteome</keyword>
<reference evidence="6 7" key="2">
    <citation type="submission" date="2018-12" db="EMBL/GenBank/DDBJ databases">
        <title>Rhizobacter gummiphilus sp. nov., a rubber-degrading bacterium isolated from the soil of a botanical garden in Japan.</title>
        <authorList>
            <person name="Shunsuke S.S."/>
        </authorList>
    </citation>
    <scope>NUCLEOTIDE SEQUENCE [LARGE SCALE GENOMIC DNA]</scope>
    <source>
        <strain evidence="6 7">S-16</strain>
    </source>
</reference>
<evidence type="ECO:0000313" key="7">
    <source>
        <dbReference type="Proteomes" id="UP000267464"/>
    </source>
</evidence>
<evidence type="ECO:0000313" key="6">
    <source>
        <dbReference type="EMBL" id="RQP26209.1"/>
    </source>
</evidence>
<evidence type="ECO:0000259" key="5">
    <source>
        <dbReference type="PROSITE" id="PS50931"/>
    </source>
</evidence>
<evidence type="ECO:0000256" key="4">
    <source>
        <dbReference type="ARBA" id="ARBA00023163"/>
    </source>
</evidence>
<dbReference type="InterPro" id="IPR036390">
    <property type="entry name" value="WH_DNA-bd_sf"/>
</dbReference>
<dbReference type="InterPro" id="IPR000847">
    <property type="entry name" value="LysR_HTH_N"/>
</dbReference>
<reference evidence="6 7" key="1">
    <citation type="submission" date="2018-08" db="EMBL/GenBank/DDBJ databases">
        <authorList>
            <person name="Khan S.A."/>
            <person name="Jeon C.O."/>
            <person name="Chun B.H."/>
            <person name="Jeong S.E."/>
        </authorList>
    </citation>
    <scope>NUCLEOTIDE SEQUENCE [LARGE SCALE GENOMIC DNA]</scope>
    <source>
        <strain evidence="6 7">S-16</strain>
    </source>
</reference>
<dbReference type="Pfam" id="PF00126">
    <property type="entry name" value="HTH_1"/>
    <property type="match status" value="1"/>
</dbReference>
<dbReference type="SUPFAM" id="SSF46785">
    <property type="entry name" value="Winged helix' DNA-binding domain"/>
    <property type="match status" value="1"/>
</dbReference>
<accession>A0A3N7JZK4</accession>
<protein>
    <submittedName>
        <fullName evidence="6">LysR family transcriptional regulator</fullName>
    </submittedName>
</protein>
<dbReference type="PANTHER" id="PTHR30537:SF79">
    <property type="entry name" value="TRANSCRIPTIONAL REGULATOR-RELATED"/>
    <property type="match status" value="1"/>
</dbReference>
<name>A0A3N7JZK4_9BURK</name>
<evidence type="ECO:0000256" key="3">
    <source>
        <dbReference type="ARBA" id="ARBA00023125"/>
    </source>
</evidence>
<dbReference type="InterPro" id="IPR058163">
    <property type="entry name" value="LysR-type_TF_proteobact-type"/>
</dbReference>
<dbReference type="OrthoDB" id="5526340at2"/>
<dbReference type="Gene3D" id="3.40.190.10">
    <property type="entry name" value="Periplasmic binding protein-like II"/>
    <property type="match status" value="2"/>
</dbReference>
<organism evidence="6 7">
    <name type="scientific">Piscinibacter terrae</name>
    <dbReference type="NCBI Taxonomy" id="2496871"/>
    <lineage>
        <taxon>Bacteria</taxon>
        <taxon>Pseudomonadati</taxon>
        <taxon>Pseudomonadota</taxon>
        <taxon>Betaproteobacteria</taxon>
        <taxon>Burkholderiales</taxon>
        <taxon>Sphaerotilaceae</taxon>
        <taxon>Piscinibacter</taxon>
    </lineage>
</organism>
<keyword evidence="2" id="KW-0805">Transcription regulation</keyword>
<dbReference type="PROSITE" id="PS50931">
    <property type="entry name" value="HTH_LYSR"/>
    <property type="match status" value="1"/>
</dbReference>
<keyword evidence="4" id="KW-0804">Transcription</keyword>
<dbReference type="InterPro" id="IPR036388">
    <property type="entry name" value="WH-like_DNA-bd_sf"/>
</dbReference>
<sequence length="300" mass="32025">MPGSDVRFPSIDGLRAFECTARLGSFERAADELDITASAVSKRVATLEELLGTALFTRSGRVLSLTAAGKEYLAQTSNALAMLAAIPLHSRAAQKTQRLRVRTPPTFARQILVPHLESFTLAHPGVELEIVLSIPYLDAGTVDADVEVRNGETNDPLMHDVVLPVASPALLSRLPPMREPADLSHAPLLRTPLEPWTPWFRAAGLDWPEPSQGPRFVDLGLTLEAAVSGQGVALARPTLAASWLKAGVLVPLLGITTRPAGLYHLVPHAPSDAAQAFADWLRPLCAKLSEEALAALSGNA</sequence>
<evidence type="ECO:0000256" key="1">
    <source>
        <dbReference type="ARBA" id="ARBA00009437"/>
    </source>
</evidence>
<gene>
    <name evidence="6" type="ORF">DZC73_04025</name>
</gene>
<dbReference type="RefSeq" id="WP_124538881.1">
    <property type="nucleotide sequence ID" value="NZ_QUSW01000001.1"/>
</dbReference>
<dbReference type="CDD" id="cd08432">
    <property type="entry name" value="PBP2_GcdR_TrpI_HvrB_AmpR_like"/>
    <property type="match status" value="1"/>
</dbReference>
<dbReference type="PRINTS" id="PR00039">
    <property type="entry name" value="HTHLYSR"/>
</dbReference>